<dbReference type="InterPro" id="IPR000477">
    <property type="entry name" value="RT_dom"/>
</dbReference>
<feature type="domain" description="Reverse transcriptase" evidence="1">
    <location>
        <begin position="357"/>
        <end position="604"/>
    </location>
</feature>
<evidence type="ECO:0000259" key="1">
    <source>
        <dbReference type="PROSITE" id="PS50878"/>
    </source>
</evidence>
<dbReference type="SUPFAM" id="SSF56219">
    <property type="entry name" value="DNase I-like"/>
    <property type="match status" value="1"/>
</dbReference>
<dbReference type="EMBL" id="CAJEWN010000139">
    <property type="protein sequence ID" value="CAD2168320.1"/>
    <property type="molecule type" value="Genomic_DNA"/>
</dbReference>
<dbReference type="AlphaFoldDB" id="A0A6V7V2N8"/>
<evidence type="ECO:0000313" key="3">
    <source>
        <dbReference type="EMBL" id="CAD2169037.1"/>
    </source>
</evidence>
<dbReference type="PRINTS" id="PR01345">
    <property type="entry name" value="CERVTRCPTASE"/>
</dbReference>
<dbReference type="InterPro" id="IPR036691">
    <property type="entry name" value="Endo/exonu/phosph_ase_sf"/>
</dbReference>
<dbReference type="GO" id="GO:0061343">
    <property type="term" value="P:cell adhesion involved in heart morphogenesis"/>
    <property type="evidence" value="ECO:0007669"/>
    <property type="project" value="TreeGrafter"/>
</dbReference>
<dbReference type="PANTHER" id="PTHR33395:SF22">
    <property type="entry name" value="REVERSE TRANSCRIPTASE DOMAIN-CONTAINING PROTEIN"/>
    <property type="match status" value="1"/>
</dbReference>
<dbReference type="GO" id="GO:0031012">
    <property type="term" value="C:extracellular matrix"/>
    <property type="evidence" value="ECO:0007669"/>
    <property type="project" value="TreeGrafter"/>
</dbReference>
<dbReference type="OrthoDB" id="5872222at2759"/>
<dbReference type="PROSITE" id="PS50878">
    <property type="entry name" value="RT_POL"/>
    <property type="match status" value="1"/>
</dbReference>
<name>A0A6V7V2N8_MELEN</name>
<dbReference type="PANTHER" id="PTHR33395">
    <property type="entry name" value="TRANSCRIPTASE, PUTATIVE-RELATED-RELATED"/>
    <property type="match status" value="1"/>
</dbReference>
<dbReference type="Proteomes" id="UP000580250">
    <property type="component" value="Unassembled WGS sequence"/>
</dbReference>
<evidence type="ECO:0000313" key="4">
    <source>
        <dbReference type="Proteomes" id="UP000580250"/>
    </source>
</evidence>
<reference evidence="3 4" key="1">
    <citation type="submission" date="2020-08" db="EMBL/GenBank/DDBJ databases">
        <authorList>
            <person name="Koutsovoulos G."/>
            <person name="Danchin GJ E."/>
        </authorList>
    </citation>
    <scope>NUCLEOTIDE SEQUENCE [LARGE SCALE GENOMIC DNA]</scope>
</reference>
<proteinExistence type="predicted"/>
<evidence type="ECO:0000313" key="2">
    <source>
        <dbReference type="EMBL" id="CAD2168320.1"/>
    </source>
</evidence>
<organism evidence="3 4">
    <name type="scientific">Meloidogyne enterolobii</name>
    <name type="common">Root-knot nematode worm</name>
    <name type="synonym">Meloidogyne mayaguensis</name>
    <dbReference type="NCBI Taxonomy" id="390850"/>
    <lineage>
        <taxon>Eukaryota</taxon>
        <taxon>Metazoa</taxon>
        <taxon>Ecdysozoa</taxon>
        <taxon>Nematoda</taxon>
        <taxon>Chromadorea</taxon>
        <taxon>Rhabditida</taxon>
        <taxon>Tylenchina</taxon>
        <taxon>Tylenchomorpha</taxon>
        <taxon>Tylenchoidea</taxon>
        <taxon>Meloidogynidae</taxon>
        <taxon>Meloidogyninae</taxon>
        <taxon>Meloidogyne</taxon>
    </lineage>
</organism>
<dbReference type="GO" id="GO:0007508">
    <property type="term" value="P:larval heart development"/>
    <property type="evidence" value="ECO:0007669"/>
    <property type="project" value="TreeGrafter"/>
</dbReference>
<dbReference type="Pfam" id="PF00078">
    <property type="entry name" value="RVT_1"/>
    <property type="match status" value="1"/>
</dbReference>
<dbReference type="EMBL" id="CAJEWN010000147">
    <property type="protein sequence ID" value="CAD2169037.1"/>
    <property type="molecule type" value="Genomic_DNA"/>
</dbReference>
<sequence length="820" mass="95744">MRLLNAYIPPKTSDIILFDFISLINSLIYVPYPLIITGDFNLPSINWLDDNQGNNIFKEFVQNADLHQLITFPTRAANILDLLITNEPILFNDIQSLPPFSSSDHSSFSFSVTFNNEILESSFRLNFFKGDYNSLNCAFINTNWNNIFKSVIPHNLDSVYFTFTQIIQNFIPNFIPFSNSSSPNLPNHLQNIDIYRTQLWKDIHQTKIKNKFFYVNKRFNRELKKYLKYRENTLLKSRNSKKIFNYISSQVKTNSLKIPTITDINTNENFSTDISKANHFAIYFKSIFNKDNLPHPLNLHSLITNTIDYIDISEADVFDRLTKLTPKVNTSPDFLNNYLLKKCAGSLTSPITQIFRYSMMTGTLPSIWTHSHIIPLFKKGDKSLAANYRPIALTCTLVKVLEKIIKDNLIIHISKYLPTSQHGFIKSKSIVSQLLEAHDDWTKALDANMSVDIIYFDFIKAFDKVPHTMLIKKLANIGIGNPLLFWIENFLRYRTYSVKINNAYSEYHTSNLGVPQGSVLGPILFIFYIHDLVHFCSTNDIIFKFFADDFKAYLIHSNCNKRFRLQNCISKIEMWANKNELQISSEKCNVLYLGKNNSKFPYYIDCKKINTIISFVRDLGILTSSSLKWNIHIDFIKKRAYARLFSLFKAIRSNDPNFLVRAYTSYVRPIIESFSQLFNPYLKSEMKKLEDIQKMAVKIIYFRGLQNLYPTKPSYEDLLIILNLKSIRDRFLINDIMCYHKIIHGYINIGKSHYPKLTKSNTRNQIKINSSHSTLNLRHHFFFEKMARIYPKLPNELFKHQKIQNFRNCLNKIDLSLIKV</sequence>
<dbReference type="InterPro" id="IPR043502">
    <property type="entry name" value="DNA/RNA_pol_sf"/>
</dbReference>
<dbReference type="SUPFAM" id="SSF56672">
    <property type="entry name" value="DNA/RNA polymerases"/>
    <property type="match status" value="1"/>
</dbReference>
<dbReference type="GO" id="GO:0003824">
    <property type="term" value="F:catalytic activity"/>
    <property type="evidence" value="ECO:0007669"/>
    <property type="project" value="InterPro"/>
</dbReference>
<dbReference type="Pfam" id="PF14529">
    <property type="entry name" value="Exo_endo_phos_2"/>
    <property type="match status" value="1"/>
</dbReference>
<accession>A0A6V7V2N8</accession>
<protein>
    <recommendedName>
        <fullName evidence="1">Reverse transcriptase domain-containing protein</fullName>
    </recommendedName>
</protein>
<dbReference type="CDD" id="cd01650">
    <property type="entry name" value="RT_nLTR_like"/>
    <property type="match status" value="1"/>
</dbReference>
<gene>
    <name evidence="2" type="ORF">MENT_LOCUS19677</name>
    <name evidence="3" type="ORF">MENT_LOCUS20354</name>
</gene>
<comment type="caution">
    <text evidence="3">The sequence shown here is derived from an EMBL/GenBank/DDBJ whole genome shotgun (WGS) entry which is preliminary data.</text>
</comment>
<dbReference type="InterPro" id="IPR005135">
    <property type="entry name" value="Endo/exonuclease/phosphatase"/>
</dbReference>